<organism evidence="7 8">
    <name type="scientific">Bondarzewia mesenterica</name>
    <dbReference type="NCBI Taxonomy" id="1095465"/>
    <lineage>
        <taxon>Eukaryota</taxon>
        <taxon>Fungi</taxon>
        <taxon>Dikarya</taxon>
        <taxon>Basidiomycota</taxon>
        <taxon>Agaricomycotina</taxon>
        <taxon>Agaricomycetes</taxon>
        <taxon>Russulales</taxon>
        <taxon>Bondarzewiaceae</taxon>
        <taxon>Bondarzewia</taxon>
    </lineage>
</organism>
<proteinExistence type="predicted"/>
<dbReference type="GO" id="GO:0005524">
    <property type="term" value="F:ATP binding"/>
    <property type="evidence" value="ECO:0007669"/>
    <property type="project" value="InterPro"/>
</dbReference>
<gene>
    <name evidence="7" type="ORF">EW146_g7824</name>
</gene>
<evidence type="ECO:0000313" key="8">
    <source>
        <dbReference type="Proteomes" id="UP000310158"/>
    </source>
</evidence>
<dbReference type="Proteomes" id="UP000310158">
    <property type="component" value="Unassembled WGS sequence"/>
</dbReference>
<dbReference type="InterPro" id="IPR050346">
    <property type="entry name" value="FMO-like"/>
</dbReference>
<dbReference type="Gene3D" id="1.10.510.10">
    <property type="entry name" value="Transferase(Phosphotransferase) domain 1"/>
    <property type="match status" value="1"/>
</dbReference>
<dbReference type="InterPro" id="IPR000719">
    <property type="entry name" value="Prot_kinase_dom"/>
</dbReference>
<dbReference type="SUPFAM" id="SSF51905">
    <property type="entry name" value="FAD/NAD(P)-binding domain"/>
    <property type="match status" value="1"/>
</dbReference>
<feature type="domain" description="FAD/NAD(P)-binding" evidence="6">
    <location>
        <begin position="4"/>
        <end position="186"/>
    </location>
</feature>
<keyword evidence="8" id="KW-1185">Reference proteome</keyword>
<dbReference type="OrthoDB" id="4062651at2759"/>
<evidence type="ECO:0008006" key="9">
    <source>
        <dbReference type="Google" id="ProtNLM"/>
    </source>
</evidence>
<evidence type="ECO:0000256" key="4">
    <source>
        <dbReference type="SAM" id="MobiDB-lite"/>
    </source>
</evidence>
<keyword evidence="1" id="KW-0285">Flavoprotein</keyword>
<feature type="compositionally biased region" description="Basic and acidic residues" evidence="4">
    <location>
        <begin position="364"/>
        <end position="379"/>
    </location>
</feature>
<dbReference type="InterPro" id="IPR011009">
    <property type="entry name" value="Kinase-like_dom_sf"/>
</dbReference>
<sequence>MASVGIIGAGVAGLVTGKVLRDDGFQVILLTRDNSGGTWAGDRIYPALKTNSVHAYADRFLNGCLRFGTEVMHISRTESSPNGGWTVHVKSTDTGAEEDLHFDKLVMCTGGMSNPYVPPVLETEQVKFKGPVIHSSVFNTSIPKVLSATDSSLDSPRGTIVVVGGGKSAQDIAAYFASQGRRVKMVFEKADACFASPIPLPDAIRKSRGPRHRNSSPLPASQVVSPPHAVYEFQPGSLPYASPELLTPPSSSHPYQPHPAQDMWALGVMLYALLTGRLPFTDSFEPRLQMKILHVDANRHVPFALPPECDTSRGRKGFRLHSNECERRFLRPNRAAGAEESRRADSATPSRSSVGTRPYPQMSVDEREHFLDEAEEWKGRRAGSTPPSRTTPWAIPRSGVSIGISPAMTVARSSPHVDGQFVLTSDATPIPIPTNLRSRSVGIEAHGRHHGRI</sequence>
<dbReference type="SUPFAM" id="SSF56112">
    <property type="entry name" value="Protein kinase-like (PK-like)"/>
    <property type="match status" value="1"/>
</dbReference>
<feature type="domain" description="Protein kinase" evidence="5">
    <location>
        <begin position="231"/>
        <end position="289"/>
    </location>
</feature>
<dbReference type="PRINTS" id="PR00419">
    <property type="entry name" value="ADXRDTASE"/>
</dbReference>
<accession>A0A4S4LL44</accession>
<feature type="region of interest" description="Disordered" evidence="4">
    <location>
        <begin position="331"/>
        <end position="397"/>
    </location>
</feature>
<dbReference type="GO" id="GO:0016491">
    <property type="term" value="F:oxidoreductase activity"/>
    <property type="evidence" value="ECO:0007669"/>
    <property type="project" value="UniProtKB-KW"/>
</dbReference>
<dbReference type="Gene3D" id="3.50.50.60">
    <property type="entry name" value="FAD/NAD(P)-binding domain"/>
    <property type="match status" value="2"/>
</dbReference>
<comment type="caution">
    <text evidence="7">The sequence shown here is derived from an EMBL/GenBank/DDBJ whole genome shotgun (WGS) entry which is preliminary data.</text>
</comment>
<dbReference type="EMBL" id="SGPL01000482">
    <property type="protein sequence ID" value="THH12101.1"/>
    <property type="molecule type" value="Genomic_DNA"/>
</dbReference>
<dbReference type="InterPro" id="IPR023753">
    <property type="entry name" value="FAD/NAD-binding_dom"/>
</dbReference>
<dbReference type="InterPro" id="IPR036188">
    <property type="entry name" value="FAD/NAD-bd_sf"/>
</dbReference>
<dbReference type="Pfam" id="PF00069">
    <property type="entry name" value="Pkinase"/>
    <property type="match status" value="1"/>
</dbReference>
<dbReference type="Pfam" id="PF07992">
    <property type="entry name" value="Pyr_redox_2"/>
    <property type="match status" value="1"/>
</dbReference>
<name>A0A4S4LL44_9AGAM</name>
<dbReference type="GO" id="GO:0004672">
    <property type="term" value="F:protein kinase activity"/>
    <property type="evidence" value="ECO:0007669"/>
    <property type="project" value="InterPro"/>
</dbReference>
<evidence type="ECO:0000313" key="7">
    <source>
        <dbReference type="EMBL" id="THH12101.1"/>
    </source>
</evidence>
<keyword evidence="3" id="KW-0560">Oxidoreductase</keyword>
<evidence type="ECO:0000259" key="5">
    <source>
        <dbReference type="Pfam" id="PF00069"/>
    </source>
</evidence>
<evidence type="ECO:0000259" key="6">
    <source>
        <dbReference type="Pfam" id="PF07992"/>
    </source>
</evidence>
<evidence type="ECO:0000256" key="1">
    <source>
        <dbReference type="ARBA" id="ARBA00022630"/>
    </source>
</evidence>
<dbReference type="PANTHER" id="PTHR23023">
    <property type="entry name" value="DIMETHYLANILINE MONOOXYGENASE"/>
    <property type="match status" value="1"/>
</dbReference>
<feature type="region of interest" description="Disordered" evidence="4">
    <location>
        <begin position="204"/>
        <end position="223"/>
    </location>
</feature>
<keyword evidence="2" id="KW-0274">FAD</keyword>
<evidence type="ECO:0000256" key="2">
    <source>
        <dbReference type="ARBA" id="ARBA00022827"/>
    </source>
</evidence>
<reference evidence="7 8" key="1">
    <citation type="submission" date="2019-02" db="EMBL/GenBank/DDBJ databases">
        <title>Genome sequencing of the rare red list fungi Bondarzewia mesenterica.</title>
        <authorList>
            <person name="Buettner E."/>
            <person name="Kellner H."/>
        </authorList>
    </citation>
    <scope>NUCLEOTIDE SEQUENCE [LARGE SCALE GENOMIC DNA]</scope>
    <source>
        <strain evidence="7 8">DSM 108281</strain>
    </source>
</reference>
<protein>
    <recommendedName>
        <fullName evidence="9">Protein kinase domain-containing protein</fullName>
    </recommendedName>
</protein>
<dbReference type="AlphaFoldDB" id="A0A4S4LL44"/>
<evidence type="ECO:0000256" key="3">
    <source>
        <dbReference type="ARBA" id="ARBA00023002"/>
    </source>
</evidence>